<dbReference type="OrthoDB" id="415832at2759"/>
<dbReference type="AlphaFoldDB" id="A0A812T281"/>
<dbReference type="EMBL" id="CAJNDS010002507">
    <property type="protein sequence ID" value="CAE7503607.1"/>
    <property type="molecule type" value="Genomic_DNA"/>
</dbReference>
<keyword evidence="2" id="KW-1185">Reference proteome</keyword>
<name>A0A812T281_9DINO</name>
<accession>A0A812T281</accession>
<evidence type="ECO:0000313" key="2">
    <source>
        <dbReference type="Proteomes" id="UP000604046"/>
    </source>
</evidence>
<reference evidence="1" key="1">
    <citation type="submission" date="2021-02" db="EMBL/GenBank/DDBJ databases">
        <authorList>
            <person name="Dougan E. K."/>
            <person name="Rhodes N."/>
            <person name="Thang M."/>
            <person name="Chan C."/>
        </authorList>
    </citation>
    <scope>NUCLEOTIDE SEQUENCE</scope>
</reference>
<proteinExistence type="predicted"/>
<comment type="caution">
    <text evidence="1">The sequence shown here is derived from an EMBL/GenBank/DDBJ whole genome shotgun (WGS) entry which is preliminary data.</text>
</comment>
<dbReference type="Proteomes" id="UP000604046">
    <property type="component" value="Unassembled WGS sequence"/>
</dbReference>
<sequence length="242" mass="27294">MQVVLALVALAINNFRPFGSLVAENELRHFLKLARPEWSKPRRRGRSDIVRVLAKLKAVGVNDIDTLIRKVEKNTINEELYNKGLMPLSRAALDSIRKQKTFMQALESVDVPNIRQVGVFDPVAQMLRGSRQMCSSRMASKQEIDKLLPWHVIVSIVRSRKPLPSTAPSAIKKESFALLLWHTVAVFGDAWSLQVPAPMQDVHLHPSETKKAPALAQRWLRLVHICGRRFHDACCVLSMLAA</sequence>
<protein>
    <submittedName>
        <fullName evidence="1">Uncharacterized protein</fullName>
    </submittedName>
</protein>
<organism evidence="1 2">
    <name type="scientific">Symbiodinium natans</name>
    <dbReference type="NCBI Taxonomy" id="878477"/>
    <lineage>
        <taxon>Eukaryota</taxon>
        <taxon>Sar</taxon>
        <taxon>Alveolata</taxon>
        <taxon>Dinophyceae</taxon>
        <taxon>Suessiales</taxon>
        <taxon>Symbiodiniaceae</taxon>
        <taxon>Symbiodinium</taxon>
    </lineage>
</organism>
<gene>
    <name evidence="1" type="ORF">SNAT2548_LOCUS28204</name>
</gene>
<evidence type="ECO:0000313" key="1">
    <source>
        <dbReference type="EMBL" id="CAE7503607.1"/>
    </source>
</evidence>